<dbReference type="EMBL" id="DSBW01000186">
    <property type="protein sequence ID" value="HED31724.1"/>
    <property type="molecule type" value="Genomic_DNA"/>
</dbReference>
<keyword evidence="1" id="KW-0472">Membrane</keyword>
<protein>
    <recommendedName>
        <fullName evidence="3">DUF3098 domain-containing protein</fullName>
    </recommendedName>
</protein>
<name>A0A831SSB8_PROAE</name>
<accession>A0A831SSB8</accession>
<gene>
    <name evidence="2" type="ORF">ENN50_08645</name>
</gene>
<sequence length="78" mass="8572">MKKRNSEHTKPADITMGRRNYVLLAAGVAGLAVGYGGMLIEKSVDGFFSLSVSPLLIISSYCLIMFSLLYRGKQDSRK</sequence>
<evidence type="ECO:0000256" key="1">
    <source>
        <dbReference type="SAM" id="Phobius"/>
    </source>
</evidence>
<keyword evidence="1" id="KW-1133">Transmembrane helix</keyword>
<proteinExistence type="predicted"/>
<evidence type="ECO:0008006" key="3">
    <source>
        <dbReference type="Google" id="ProtNLM"/>
    </source>
</evidence>
<reference evidence="2" key="1">
    <citation type="journal article" date="2020" name="mSystems">
        <title>Genome- and Community-Level Interaction Insights into Carbon Utilization and Element Cycling Functions of Hydrothermarchaeota in Hydrothermal Sediment.</title>
        <authorList>
            <person name="Zhou Z."/>
            <person name="Liu Y."/>
            <person name="Xu W."/>
            <person name="Pan J."/>
            <person name="Luo Z.H."/>
            <person name="Li M."/>
        </authorList>
    </citation>
    <scope>NUCLEOTIDE SEQUENCE [LARGE SCALE GENOMIC DNA]</scope>
    <source>
        <strain evidence="2">SpSt-1181</strain>
    </source>
</reference>
<dbReference type="AlphaFoldDB" id="A0A831SSB8"/>
<feature type="transmembrane region" description="Helical" evidence="1">
    <location>
        <begin position="21"/>
        <end position="40"/>
    </location>
</feature>
<keyword evidence="1" id="KW-0812">Transmembrane</keyword>
<organism evidence="2">
    <name type="scientific">Prosthecochloris aestuarii</name>
    <dbReference type="NCBI Taxonomy" id="1102"/>
    <lineage>
        <taxon>Bacteria</taxon>
        <taxon>Pseudomonadati</taxon>
        <taxon>Chlorobiota</taxon>
        <taxon>Chlorobiia</taxon>
        <taxon>Chlorobiales</taxon>
        <taxon>Chlorobiaceae</taxon>
        <taxon>Prosthecochloris</taxon>
    </lineage>
</organism>
<feature type="transmembrane region" description="Helical" evidence="1">
    <location>
        <begin position="46"/>
        <end position="70"/>
    </location>
</feature>
<dbReference type="Proteomes" id="UP000886335">
    <property type="component" value="Unassembled WGS sequence"/>
</dbReference>
<evidence type="ECO:0000313" key="2">
    <source>
        <dbReference type="EMBL" id="HED31724.1"/>
    </source>
</evidence>
<comment type="caution">
    <text evidence="2">The sequence shown here is derived from an EMBL/GenBank/DDBJ whole genome shotgun (WGS) entry which is preliminary data.</text>
</comment>